<dbReference type="Gene3D" id="3.90.700.10">
    <property type="entry name" value="Succinate dehydrogenase/fumarate reductase flavoprotein, catalytic domain"/>
    <property type="match status" value="1"/>
</dbReference>
<evidence type="ECO:0000256" key="4">
    <source>
        <dbReference type="ARBA" id="ARBA00012792"/>
    </source>
</evidence>
<dbReference type="Pfam" id="PF00890">
    <property type="entry name" value="FAD_binding_2"/>
    <property type="match status" value="1"/>
</dbReference>
<dbReference type="Gene3D" id="3.50.50.60">
    <property type="entry name" value="FAD/NAD(P)-binding domain"/>
    <property type="match status" value="1"/>
</dbReference>
<evidence type="ECO:0000256" key="5">
    <source>
        <dbReference type="ARBA" id="ARBA00022448"/>
    </source>
</evidence>
<keyword evidence="7" id="KW-0285">Flavoprotein</keyword>
<protein>
    <recommendedName>
        <fullName evidence="4">succinate dehydrogenase</fullName>
        <ecNumber evidence="4">1.3.5.1</ecNumber>
    </recommendedName>
</protein>
<comment type="similarity">
    <text evidence="3">Belongs to the FAD-dependent oxidoreductase 2 family. FRD/SDH subfamily.</text>
</comment>
<evidence type="ECO:0000256" key="12">
    <source>
        <dbReference type="ARBA" id="ARBA00049220"/>
    </source>
</evidence>
<dbReference type="GO" id="GO:0008177">
    <property type="term" value="F:succinate dehydrogenase (quinone) activity"/>
    <property type="evidence" value="ECO:0007669"/>
    <property type="project" value="UniProtKB-EC"/>
</dbReference>
<dbReference type="FunFam" id="3.50.50.60:FF:000009">
    <property type="entry name" value="Succinate dehydrogenase flavoprotein subunit"/>
    <property type="match status" value="1"/>
</dbReference>
<dbReference type="InterPro" id="IPR030664">
    <property type="entry name" value="SdhA/FrdA/AprA"/>
</dbReference>
<keyword evidence="5" id="KW-0813">Transport</keyword>
<accession>A0A1I3BDB5</accession>
<comment type="subcellular location">
    <subcellularLocation>
        <location evidence="2">Cell membrane</location>
        <topology evidence="2">Peripheral membrane protein</topology>
        <orientation evidence="2">Cytoplasmic side</orientation>
    </subcellularLocation>
</comment>
<evidence type="ECO:0000256" key="1">
    <source>
        <dbReference type="ARBA" id="ARBA00001974"/>
    </source>
</evidence>
<evidence type="ECO:0000313" key="17">
    <source>
        <dbReference type="EMBL" id="SFH60268.1"/>
    </source>
</evidence>
<proteinExistence type="inferred from homology"/>
<dbReference type="GO" id="GO:0009055">
    <property type="term" value="F:electron transfer activity"/>
    <property type="evidence" value="ECO:0007669"/>
    <property type="project" value="TreeGrafter"/>
</dbReference>
<dbReference type="PANTHER" id="PTHR11632:SF53">
    <property type="entry name" value="SUCCINATE DEHYDROGENASE FLAVOPROTEIN SUBUNIT"/>
    <property type="match status" value="1"/>
</dbReference>
<dbReference type="InterPro" id="IPR037099">
    <property type="entry name" value="Fum_R/Succ_DH_flav-like_C_sf"/>
</dbReference>
<comment type="cofactor">
    <cofactor evidence="1">
        <name>FAD</name>
        <dbReference type="ChEBI" id="CHEBI:57692"/>
    </cofactor>
</comment>
<dbReference type="GO" id="GO:0009061">
    <property type="term" value="P:anaerobic respiration"/>
    <property type="evidence" value="ECO:0007669"/>
    <property type="project" value="TreeGrafter"/>
</dbReference>
<dbReference type="Proteomes" id="UP000198649">
    <property type="component" value="Unassembled WGS sequence"/>
</dbReference>
<evidence type="ECO:0000256" key="8">
    <source>
        <dbReference type="ARBA" id="ARBA00022827"/>
    </source>
</evidence>
<keyword evidence="10" id="KW-0560">Oxidoreductase</keyword>
<evidence type="ECO:0000256" key="13">
    <source>
        <dbReference type="PIRSR" id="PIRSR630664-50"/>
    </source>
</evidence>
<keyword evidence="9" id="KW-0249">Electron transport</keyword>
<dbReference type="NCBIfam" id="TIGR01811">
    <property type="entry name" value="sdhA_Bsu"/>
    <property type="match status" value="1"/>
</dbReference>
<dbReference type="Pfam" id="PF02910">
    <property type="entry name" value="Succ_DH_flav_C"/>
    <property type="match status" value="1"/>
</dbReference>
<dbReference type="Gene3D" id="1.20.58.100">
    <property type="entry name" value="Fumarate reductase/succinate dehydrogenase flavoprotein-like, C-terminal domain"/>
    <property type="match status" value="1"/>
</dbReference>
<feature type="region of interest" description="Disordered" evidence="14">
    <location>
        <begin position="1"/>
        <end position="29"/>
    </location>
</feature>
<dbReference type="InterPro" id="IPR015939">
    <property type="entry name" value="Fum_Rdtase/Succ_DH_flav-like_C"/>
</dbReference>
<dbReference type="InterPro" id="IPR003953">
    <property type="entry name" value="FAD-dep_OxRdtase_2_FAD-bd"/>
</dbReference>
<evidence type="ECO:0000256" key="6">
    <source>
        <dbReference type="ARBA" id="ARBA00022475"/>
    </source>
</evidence>
<dbReference type="GO" id="GO:0033765">
    <property type="term" value="F:steroid dehydrogenase activity, acting on the CH-CH group of donors"/>
    <property type="evidence" value="ECO:0007669"/>
    <property type="project" value="UniProtKB-ARBA"/>
</dbReference>
<keyword evidence="18" id="KW-1185">Reference proteome</keyword>
<dbReference type="InterPro" id="IPR011280">
    <property type="entry name" value="Succ_DH/Fum_Rdt_flav_su"/>
</dbReference>
<feature type="domain" description="Fumarate reductase/succinate dehydrogenase flavoprotein-like C-terminal" evidence="16">
    <location>
        <begin position="539"/>
        <end position="673"/>
    </location>
</feature>
<dbReference type="PANTHER" id="PTHR11632">
    <property type="entry name" value="SUCCINATE DEHYDROGENASE 2 FLAVOPROTEIN SUBUNIT"/>
    <property type="match status" value="1"/>
</dbReference>
<keyword evidence="11" id="KW-0472">Membrane</keyword>
<feature type="active site" description="Proton acceptor" evidence="13">
    <location>
        <position position="363"/>
    </location>
</feature>
<dbReference type="GO" id="GO:0005886">
    <property type="term" value="C:plasma membrane"/>
    <property type="evidence" value="ECO:0007669"/>
    <property type="project" value="UniProtKB-SubCell"/>
</dbReference>
<dbReference type="GO" id="GO:0050660">
    <property type="term" value="F:flavin adenine dinucleotide binding"/>
    <property type="evidence" value="ECO:0007669"/>
    <property type="project" value="TreeGrafter"/>
</dbReference>
<name>A0A1I3BDB5_9ACTN</name>
<dbReference type="SUPFAM" id="SSF46977">
    <property type="entry name" value="Succinate dehydrogenase/fumarate reductase flavoprotein C-terminal domain"/>
    <property type="match status" value="1"/>
</dbReference>
<evidence type="ECO:0000256" key="9">
    <source>
        <dbReference type="ARBA" id="ARBA00022982"/>
    </source>
</evidence>
<dbReference type="STRING" id="1005945.SAMN05216561_10174"/>
<dbReference type="FunFam" id="3.90.700.10:FF:000006">
    <property type="entry name" value="Succinate dehydrogenase flavoprotein subunit"/>
    <property type="match status" value="1"/>
</dbReference>
<dbReference type="RefSeq" id="WP_091109478.1">
    <property type="nucleotide sequence ID" value="NZ_BKAF01000001.1"/>
</dbReference>
<dbReference type="NCBIfam" id="NF005749">
    <property type="entry name" value="PRK07573.1"/>
    <property type="match status" value="1"/>
</dbReference>
<dbReference type="InterPro" id="IPR036188">
    <property type="entry name" value="FAD/NAD-bd_sf"/>
</dbReference>
<dbReference type="SUPFAM" id="SSF56425">
    <property type="entry name" value="Succinate dehydrogenase/fumarate reductase flavoprotein, catalytic domain"/>
    <property type="match status" value="1"/>
</dbReference>
<dbReference type="AlphaFoldDB" id="A0A1I3BDB5"/>
<dbReference type="EMBL" id="FOQG01000001">
    <property type="protein sequence ID" value="SFH60268.1"/>
    <property type="molecule type" value="Genomic_DNA"/>
</dbReference>
<feature type="domain" description="FAD-dependent oxidoreductase 2 FAD-binding" evidence="15">
    <location>
        <begin position="67"/>
        <end position="478"/>
    </location>
</feature>
<evidence type="ECO:0000313" key="18">
    <source>
        <dbReference type="Proteomes" id="UP000198649"/>
    </source>
</evidence>
<keyword evidence="6" id="KW-1003">Cell membrane</keyword>
<dbReference type="EC" id="1.3.5.1" evidence="4"/>
<feature type="compositionally biased region" description="Polar residues" evidence="14">
    <location>
        <begin position="7"/>
        <end position="21"/>
    </location>
</feature>
<organism evidence="17 18">
    <name type="scientific">Nocardioides psychrotolerans</name>
    <dbReference type="NCBI Taxonomy" id="1005945"/>
    <lineage>
        <taxon>Bacteria</taxon>
        <taxon>Bacillati</taxon>
        <taxon>Actinomycetota</taxon>
        <taxon>Actinomycetes</taxon>
        <taxon>Propionibacteriales</taxon>
        <taxon>Nocardioidaceae</taxon>
        <taxon>Nocardioides</taxon>
    </lineage>
</organism>
<evidence type="ECO:0000256" key="11">
    <source>
        <dbReference type="ARBA" id="ARBA00023136"/>
    </source>
</evidence>
<dbReference type="FunFam" id="1.20.58.100:FF:000003">
    <property type="entry name" value="Succinate dehydrogenase flavoprotein subunit"/>
    <property type="match status" value="1"/>
</dbReference>
<evidence type="ECO:0000259" key="16">
    <source>
        <dbReference type="Pfam" id="PF02910"/>
    </source>
</evidence>
<dbReference type="InterPro" id="IPR027477">
    <property type="entry name" value="Succ_DH/fumarate_Rdtase_cat_sf"/>
</dbReference>
<evidence type="ECO:0000256" key="7">
    <source>
        <dbReference type="ARBA" id="ARBA00022630"/>
    </source>
</evidence>
<evidence type="ECO:0000256" key="10">
    <source>
        <dbReference type="ARBA" id="ARBA00023002"/>
    </source>
</evidence>
<reference evidence="17 18" key="1">
    <citation type="submission" date="2016-10" db="EMBL/GenBank/DDBJ databases">
        <authorList>
            <person name="de Groot N.N."/>
        </authorList>
    </citation>
    <scope>NUCLEOTIDE SEQUENCE [LARGE SCALE GENOMIC DNA]</scope>
    <source>
        <strain evidence="17 18">CGMCC 1.11156</strain>
    </source>
</reference>
<keyword evidence="8" id="KW-0274">FAD</keyword>
<evidence type="ECO:0000256" key="2">
    <source>
        <dbReference type="ARBA" id="ARBA00004413"/>
    </source>
</evidence>
<evidence type="ECO:0000259" key="15">
    <source>
        <dbReference type="Pfam" id="PF00890"/>
    </source>
</evidence>
<evidence type="ECO:0000256" key="14">
    <source>
        <dbReference type="SAM" id="MobiDB-lite"/>
    </source>
</evidence>
<sequence length="674" mass="74557">MAGSTLHDGTTPLNSASVQTSDDAHGYYTPGENIVDAAAPTGPIADRWTTRKFENRLVNPANRRKLDVIIVGTGLAGGAAAATMGEAGYNVKSFCYQDSPRRAHSIAAQGGINAAKNYKEDGDSTFRLFYDTVKGGDYRSRESNVYRLAEVSVNIIDQCVAQGVPFARDYGGLLDNRSFGGVQVSRTFYARGQTGQQLLLGAYQAMERQVAAGTVQQFTRHEMLELIVVDGKARGIIARDLVSGEIETHLADAVVLASGGYGNVFFLSTNAMGSNVTATWRAHRKGAYMANPCYTQIHPTCIPVSGEHQSKLTLMSESLRNDGRIWVPKKAEDCEKDPRDIPEEDRDYYLERIYPAFGNLVPRDIASRQAKNVCDEGRGVGPTVGDFRRGVYLDFTDAIARFGDDGIREKYDNLFDMYARITGENPYEVPMRIYPAVHYVMGGLWVDYHLQSNITGLFVTGEANFSDHGANRLGASALMQGLADGYFVLPNTIRDYLADGPFPAVTEEHEAVVAAREQVESRIARFLSINGTRSADSYHKELGQIMWEYCGMERSEPGLRKAIDMIQQLKIDFWTNLKVLGTAESLNQSLEKAGRVADFIELGELMCIDALNRRESCGGHFRAESQTDEGEALRHDEEFAYVAAWEFGGDEGQPVLHKEDLIYTAIEMKQRSYK</sequence>
<gene>
    <name evidence="17" type="ORF">SAMN05216561_10174</name>
</gene>
<dbReference type="OrthoDB" id="9805351at2"/>
<comment type="catalytic activity">
    <reaction evidence="12">
        <text>a quinone + succinate = fumarate + a quinol</text>
        <dbReference type="Rhea" id="RHEA:40523"/>
        <dbReference type="ChEBI" id="CHEBI:24646"/>
        <dbReference type="ChEBI" id="CHEBI:29806"/>
        <dbReference type="ChEBI" id="CHEBI:30031"/>
        <dbReference type="ChEBI" id="CHEBI:132124"/>
        <dbReference type="EC" id="1.3.5.1"/>
    </reaction>
</comment>
<evidence type="ECO:0000256" key="3">
    <source>
        <dbReference type="ARBA" id="ARBA00008040"/>
    </source>
</evidence>
<dbReference type="SUPFAM" id="SSF51905">
    <property type="entry name" value="FAD/NAD(P)-binding domain"/>
    <property type="match status" value="1"/>
</dbReference>